<dbReference type="PANTHER" id="PTHR47352">
    <property type="entry name" value="CLASS I PEPTIDE CHAIN RELEASE FACTOR"/>
    <property type="match status" value="1"/>
</dbReference>
<accession>A0A4Q0A4C7</accession>
<gene>
    <name evidence="2" type="ORF">BJ085DRAFT_4046</name>
</gene>
<keyword evidence="3" id="KW-1185">Reference proteome</keyword>
<feature type="non-terminal residue" evidence="2">
    <location>
        <position position="116"/>
    </location>
</feature>
<dbReference type="EMBL" id="ML002209">
    <property type="protein sequence ID" value="RKP40431.1"/>
    <property type="molecule type" value="Genomic_DNA"/>
</dbReference>
<dbReference type="AlphaFoldDB" id="A0A4Q0A4C7"/>
<evidence type="ECO:0000313" key="2">
    <source>
        <dbReference type="EMBL" id="RKP40431.1"/>
    </source>
</evidence>
<evidence type="ECO:0000259" key="1">
    <source>
        <dbReference type="PROSITE" id="PS00745"/>
    </source>
</evidence>
<dbReference type="GO" id="GO:0032543">
    <property type="term" value="P:mitochondrial translation"/>
    <property type="evidence" value="ECO:0007669"/>
    <property type="project" value="UniProtKB-ARBA"/>
</dbReference>
<reference evidence="3" key="1">
    <citation type="journal article" date="2018" name="Nat. Microbiol.">
        <title>Leveraging single-cell genomics to expand the fungal tree of life.</title>
        <authorList>
            <person name="Ahrendt S.R."/>
            <person name="Quandt C.A."/>
            <person name="Ciobanu D."/>
            <person name="Clum A."/>
            <person name="Salamov A."/>
            <person name="Andreopoulos B."/>
            <person name="Cheng J.F."/>
            <person name="Woyke T."/>
            <person name="Pelin A."/>
            <person name="Henrissat B."/>
            <person name="Reynolds N.K."/>
            <person name="Benny G.L."/>
            <person name="Smith M.E."/>
            <person name="James T.Y."/>
            <person name="Grigoriev I.V."/>
        </authorList>
    </citation>
    <scope>NUCLEOTIDE SEQUENCE [LARGE SCALE GENOMIC DNA]</scope>
    <source>
        <strain evidence="3">RSA 468</strain>
    </source>
</reference>
<organism evidence="2 3">
    <name type="scientific">Dimargaris cristalligena</name>
    <dbReference type="NCBI Taxonomy" id="215637"/>
    <lineage>
        <taxon>Eukaryota</taxon>
        <taxon>Fungi</taxon>
        <taxon>Fungi incertae sedis</taxon>
        <taxon>Zoopagomycota</taxon>
        <taxon>Kickxellomycotina</taxon>
        <taxon>Dimargaritomycetes</taxon>
        <taxon>Dimargaritales</taxon>
        <taxon>Dimargaritaceae</taxon>
        <taxon>Dimargaris</taxon>
    </lineage>
</organism>
<dbReference type="Gene3D" id="3.30.160.20">
    <property type="match status" value="1"/>
</dbReference>
<dbReference type="InterPro" id="IPR000352">
    <property type="entry name" value="Pep_chain_release_fac_I"/>
</dbReference>
<dbReference type="Proteomes" id="UP000268162">
    <property type="component" value="Unassembled WGS sequence"/>
</dbReference>
<name>A0A4Q0A4C7_9FUNG</name>
<evidence type="ECO:0000313" key="3">
    <source>
        <dbReference type="Proteomes" id="UP000268162"/>
    </source>
</evidence>
<dbReference type="STRING" id="215637.A0A4Q0A4C7"/>
<dbReference type="GO" id="GO:0003747">
    <property type="term" value="F:translation release factor activity"/>
    <property type="evidence" value="ECO:0007669"/>
    <property type="project" value="InterPro"/>
</dbReference>
<dbReference type="PANTHER" id="PTHR47352:SF1">
    <property type="entry name" value="CLASS I PEPTIDE CHAIN RELEASE FACTOR"/>
    <property type="match status" value="1"/>
</dbReference>
<dbReference type="GO" id="GO:0005739">
    <property type="term" value="C:mitochondrion"/>
    <property type="evidence" value="ECO:0007669"/>
    <property type="project" value="GOC"/>
</dbReference>
<feature type="domain" description="Prokaryotic-type class I peptide chain release factors" evidence="1">
    <location>
        <begin position="21"/>
        <end position="37"/>
    </location>
</feature>
<proteinExistence type="predicted"/>
<dbReference type="PROSITE" id="PS00745">
    <property type="entry name" value="RF_PROK_I"/>
    <property type="match status" value="1"/>
</dbReference>
<protein>
    <recommendedName>
        <fullName evidence="1">Prokaryotic-type class I peptide chain release factors domain-containing protein</fullName>
    </recommendedName>
</protein>
<dbReference type="Pfam" id="PF00472">
    <property type="entry name" value="RF-1"/>
    <property type="match status" value="1"/>
</dbReference>
<dbReference type="SUPFAM" id="SSF110916">
    <property type="entry name" value="Peptidyl-tRNA hydrolase domain-like"/>
    <property type="match status" value="1"/>
</dbReference>
<sequence length="116" mass="13815">WQETFRLEDIPSKGIEYSFHRSSGPGGQNVNKVNTKVDMRFKLAKAMWIPDFVKRQLRQQETNRLNQQGEFIVTSERHRTQRKNIEDCRQKLWEMVRQAAYIPPDPAEEAIDRLQK</sequence>
<feature type="non-terminal residue" evidence="2">
    <location>
        <position position="1"/>
    </location>
</feature>